<evidence type="ECO:0000313" key="2">
    <source>
        <dbReference type="Proteomes" id="UP000201697"/>
    </source>
</evidence>
<dbReference type="GeneID" id="26632172"/>
<gene>
    <name evidence="1" type="ORF">SEA_ARCHIE_65</name>
</gene>
<accession>A0A0M3UK91</accession>
<dbReference type="OrthoDB" id="23952at10239"/>
<proteinExistence type="predicted"/>
<evidence type="ECO:0008006" key="3">
    <source>
        <dbReference type="Google" id="ProtNLM"/>
    </source>
</evidence>
<dbReference type="RefSeq" id="YP_009205532.1">
    <property type="nucleotide sequence ID" value="NC_028878.1"/>
</dbReference>
<dbReference type="Proteomes" id="UP000201697">
    <property type="component" value="Segment"/>
</dbReference>
<keyword evidence="2" id="KW-1185">Reference proteome</keyword>
<dbReference type="KEGG" id="vg:26632172"/>
<evidence type="ECO:0000313" key="1">
    <source>
        <dbReference type="EMBL" id="ALF00371.1"/>
    </source>
</evidence>
<dbReference type="EMBL" id="KT591489">
    <property type="protein sequence ID" value="ALF00371.1"/>
    <property type="molecule type" value="Genomic_DNA"/>
</dbReference>
<organism evidence="1 2">
    <name type="scientific">Mycobacterium phage Archie</name>
    <dbReference type="NCBI Taxonomy" id="1718599"/>
    <lineage>
        <taxon>Viruses</taxon>
        <taxon>Duplodnaviria</taxon>
        <taxon>Heunggongvirae</taxon>
        <taxon>Uroviricota</taxon>
        <taxon>Caudoviricetes</taxon>
        <taxon>Vilmaviridae</taxon>
        <taxon>Lclasvirinae</taxon>
        <taxon>Faithunavirus</taxon>
        <taxon>Faithunavirus archie</taxon>
    </lineage>
</organism>
<reference evidence="1 2" key="1">
    <citation type="submission" date="2015-08" db="EMBL/GenBank/DDBJ databases">
        <authorList>
            <person name="Clarke R.M."/>
            <person name="Taylor B.J."/>
            <person name="Thorniley A.J."/>
            <person name="Dasenko M.A."/>
            <person name="Denver D.R."/>
            <person name="Garcia-Ruiz H."/>
            <person name="Hoyer J.S."/>
            <person name="Jogdeo S."/>
            <person name="Sullivan C.M."/>
            <person name="Peterson M.R."/>
            <person name="Rowley E.R."/>
            <person name="Schnitzler C.E."/>
            <person name="Vining K.J."/>
            <person name="Almabruk K.H."/>
            <person name="Banawas S."/>
            <person name="Beatty C."/>
            <person name="Bullock C.J."/>
            <person name="Cappellazzi J.E."/>
            <person name="Chagani S.E."/>
            <person name="Chatterjee P."/>
            <person name="Cram E.D."/>
            <person name="Elorriaga M.E."/>
            <person name="Esser M."/>
            <person name="Fellows E.J."/>
            <person name="Garcia G.R."/>
            <person name="Gullaba J.M."/>
            <person name="Kinsley M.A."/>
            <person name="Luo F."/>
            <person name="McGinnis M."/>
            <person name="Paquette C.E."/>
            <person name="Reddekopp R.L."/>
            <person name="Rosen K.L."/>
            <person name="Sahlfeld L.M."/>
            <person name="Vondras A.M."/>
            <person name="Wang J.X."/>
            <person name="Weiss E.S."/>
            <person name="Wernick R."/>
            <person name="Abuelizz H.A."/>
            <person name="Amaro Y."/>
            <person name="Archer C.L."/>
            <person name="Basu A."/>
            <person name="Bellinger M.R."/>
            <person name="Johnson S.F."/>
            <person name="Kitchen S.A."/>
            <person name="Li M."/>
            <person name="Morey-Castro K.E."/>
            <person name="Lavalleur H.J."/>
            <person name="Rangel L.J."/>
            <person name="Ree J.F."/>
            <person name="Shay S.D."/>
            <person name="Sheng Y."/>
            <person name="Smyth J.C."/>
            <person name="Stamm E.A."/>
            <person name="Taylor C.R."/>
            <person name="Vining O.B."/>
            <person name="Wanzeck K.M."/>
            <person name="Watson G."/>
            <person name="Bruck A.J."/>
            <person name="Anders K.R."/>
            <person name="Bradley K.W."/>
            <person name="Asai D.J."/>
            <person name="Bowman C.A."/>
            <person name="Russell D.A."/>
            <person name="Pope W.H."/>
            <person name="Jacobs-Sera D."/>
            <person name="Hendrix R.W."/>
            <person name="Hatfull G.F."/>
        </authorList>
    </citation>
    <scope>NUCLEOTIDE SEQUENCE [LARGE SCALE GENOMIC DNA]</scope>
</reference>
<name>A0A0M3UK91_9CAUD</name>
<protein>
    <recommendedName>
        <fullName evidence="3">ParB-like nuclease domain protein</fullName>
    </recommendedName>
</protein>
<sequence length="92" mass="10122">MSDVLPESQVFDADTFIGIFQPGDSDHGWPNELQYLWTADQARTLALLDEVVSAGGITKPVSVGPDKRVWDGHHRVAIALALRIPLPVEFVK</sequence>